<sequence>MALQGCYACIKYLVMFFNFLFWLAGIGVLALSIYSYVKGINYAADSEDIKTFFTPLYILMAAGSLMTILGFLGCCGALKESQCMLGTFFFLVLVILVAEITAGIWAYLHQREAKDAFSKSLTKMIQEDYGKESIAIKTIDAIQHDLKCCGSNSPKDWADSNYNKFKINKITTDLLASTGVYEVPTSCCRTPENCVNTPVANVFGESIYKKGCVEAMEEFVKSNMKIIAGVGIGLGVIQL</sequence>
<dbReference type="Pfam" id="PF00335">
    <property type="entry name" value="Tetraspanin"/>
    <property type="match status" value="1"/>
</dbReference>
<dbReference type="Gene3D" id="1.10.1450.10">
    <property type="entry name" value="Tetraspanin"/>
    <property type="match status" value="1"/>
</dbReference>
<dbReference type="GO" id="GO:0005886">
    <property type="term" value="C:plasma membrane"/>
    <property type="evidence" value="ECO:0007669"/>
    <property type="project" value="TreeGrafter"/>
</dbReference>
<evidence type="ECO:0000256" key="3">
    <source>
        <dbReference type="ARBA" id="ARBA00022692"/>
    </source>
</evidence>
<feature type="non-terminal residue" evidence="7">
    <location>
        <position position="239"/>
    </location>
</feature>
<dbReference type="PRINTS" id="PR00259">
    <property type="entry name" value="TMFOUR"/>
</dbReference>
<dbReference type="InterPro" id="IPR008952">
    <property type="entry name" value="Tetraspanin_EC2_sf"/>
</dbReference>
<evidence type="ECO:0000256" key="5">
    <source>
        <dbReference type="ARBA" id="ARBA00023136"/>
    </source>
</evidence>
<protein>
    <recommendedName>
        <fullName evidence="6">Tetraspanin</fullName>
    </recommendedName>
</protein>
<organism evidence="7">
    <name type="scientific">Isometrus maculatus</name>
    <name type="common">Lesser brown scorpion</name>
    <name type="synonym">Scorpio maculatus</name>
    <dbReference type="NCBI Taxonomy" id="497827"/>
    <lineage>
        <taxon>Eukaryota</taxon>
        <taxon>Metazoa</taxon>
        <taxon>Ecdysozoa</taxon>
        <taxon>Arthropoda</taxon>
        <taxon>Chelicerata</taxon>
        <taxon>Arachnida</taxon>
        <taxon>Scorpiones</taxon>
        <taxon>Buthida</taxon>
        <taxon>Buthoidea</taxon>
        <taxon>Buthidae</taxon>
        <taxon>Isometrus</taxon>
    </lineage>
</organism>
<evidence type="ECO:0000256" key="1">
    <source>
        <dbReference type="ARBA" id="ARBA00004141"/>
    </source>
</evidence>
<dbReference type="PANTHER" id="PTHR19282">
    <property type="entry name" value="TETRASPANIN"/>
    <property type="match status" value="1"/>
</dbReference>
<dbReference type="InterPro" id="IPR018499">
    <property type="entry name" value="Tetraspanin/Peripherin"/>
</dbReference>
<name>A0A0U1TYH0_ISOMC</name>
<dbReference type="EMBL" id="EU252417">
    <property type="protein sequence ID" value="ACD11972.1"/>
    <property type="molecule type" value="mRNA"/>
</dbReference>
<dbReference type="AlphaFoldDB" id="A0A0U1TYH0"/>
<feature type="transmembrane region" description="Helical" evidence="6">
    <location>
        <begin position="56"/>
        <end position="78"/>
    </location>
</feature>
<dbReference type="PIRSF" id="PIRSF002419">
    <property type="entry name" value="Tetraspanin"/>
    <property type="match status" value="1"/>
</dbReference>
<keyword evidence="5 6" id="KW-0472">Membrane</keyword>
<evidence type="ECO:0000256" key="2">
    <source>
        <dbReference type="ARBA" id="ARBA00006840"/>
    </source>
</evidence>
<comment type="similarity">
    <text evidence="2 6">Belongs to the tetraspanin (TM4SF) family.</text>
</comment>
<evidence type="ECO:0000256" key="4">
    <source>
        <dbReference type="ARBA" id="ARBA00022989"/>
    </source>
</evidence>
<proteinExistence type="evidence at transcript level"/>
<dbReference type="SUPFAM" id="SSF48652">
    <property type="entry name" value="Tetraspanin"/>
    <property type="match status" value="1"/>
</dbReference>
<reference evidence="7" key="1">
    <citation type="submission" date="2007-10" db="EMBL/GenBank/DDBJ databases">
        <title>Classification and functional annotation of ESTs from venom glands of Isometrus maculatus.</title>
        <authorList>
            <person name="Li W."/>
            <person name="Ma Y."/>
            <person name="Zhao R."/>
            <person name="Cao Z."/>
        </authorList>
    </citation>
    <scope>NUCLEOTIDE SEQUENCE</scope>
    <source>
        <tissue evidence="7">Venom gland</tissue>
    </source>
</reference>
<dbReference type="InterPro" id="IPR000301">
    <property type="entry name" value="Tetraspanin_animals"/>
</dbReference>
<evidence type="ECO:0000256" key="6">
    <source>
        <dbReference type="RuleBase" id="RU361218"/>
    </source>
</evidence>
<keyword evidence="4 6" id="KW-1133">Transmembrane helix</keyword>
<feature type="transmembrane region" description="Helical" evidence="6">
    <location>
        <begin position="12"/>
        <end position="36"/>
    </location>
</feature>
<comment type="subcellular location">
    <subcellularLocation>
        <location evidence="1 6">Membrane</location>
        <topology evidence="1 6">Multi-pass membrane protein</topology>
    </subcellularLocation>
</comment>
<comment type="caution">
    <text evidence="6">Lacks conserved residue(s) required for the propagation of feature annotation.</text>
</comment>
<accession>A0A0U1TYH0</accession>
<evidence type="ECO:0000313" key="7">
    <source>
        <dbReference type="EMBL" id="ACD11972.1"/>
    </source>
</evidence>
<feature type="transmembrane region" description="Helical" evidence="6">
    <location>
        <begin position="85"/>
        <end position="108"/>
    </location>
</feature>
<dbReference type="PANTHER" id="PTHR19282:SF551">
    <property type="entry name" value="RE08073P-RELATED"/>
    <property type="match status" value="1"/>
</dbReference>
<keyword evidence="3 6" id="KW-0812">Transmembrane</keyword>